<dbReference type="PANTHER" id="PTHR43592">
    <property type="entry name" value="CAAX AMINO TERMINAL PROTEASE"/>
    <property type="match status" value="1"/>
</dbReference>
<feature type="transmembrane region" description="Helical" evidence="1">
    <location>
        <begin position="21"/>
        <end position="49"/>
    </location>
</feature>
<feature type="domain" description="CAAX prenyl protease 2/Lysostaphin resistance protein A-like" evidence="2">
    <location>
        <begin position="177"/>
        <end position="264"/>
    </location>
</feature>
<dbReference type="RefSeq" id="WP_082784964.1">
    <property type="nucleotide sequence ID" value="NZ_JBHUMB010000006.1"/>
</dbReference>
<feature type="transmembrane region" description="Helical" evidence="1">
    <location>
        <begin position="208"/>
        <end position="226"/>
    </location>
</feature>
<comment type="caution">
    <text evidence="3">The sequence shown here is derived from an EMBL/GenBank/DDBJ whole genome shotgun (WGS) entry which is preliminary data.</text>
</comment>
<accession>A0ABW5UAU7</accession>
<evidence type="ECO:0000259" key="2">
    <source>
        <dbReference type="Pfam" id="PF02517"/>
    </source>
</evidence>
<name>A0ABW5UAU7_9SPHI</name>
<reference evidence="4" key="1">
    <citation type="journal article" date="2019" name="Int. J. Syst. Evol. Microbiol.">
        <title>The Global Catalogue of Microorganisms (GCM) 10K type strain sequencing project: providing services to taxonomists for standard genome sequencing and annotation.</title>
        <authorList>
            <consortium name="The Broad Institute Genomics Platform"/>
            <consortium name="The Broad Institute Genome Sequencing Center for Infectious Disease"/>
            <person name="Wu L."/>
            <person name="Ma J."/>
        </authorList>
    </citation>
    <scope>NUCLEOTIDE SEQUENCE [LARGE SCALE GENOMIC DNA]</scope>
    <source>
        <strain evidence="4">KCTC 42247</strain>
    </source>
</reference>
<keyword evidence="1" id="KW-0472">Membrane</keyword>
<gene>
    <name evidence="3" type="ORF">ACFSQ6_06495</name>
</gene>
<dbReference type="PANTHER" id="PTHR43592:SF15">
    <property type="entry name" value="CAAX AMINO TERMINAL PROTEASE FAMILY PROTEIN"/>
    <property type="match status" value="1"/>
</dbReference>
<feature type="transmembrane region" description="Helical" evidence="1">
    <location>
        <begin position="177"/>
        <end position="196"/>
    </location>
</feature>
<evidence type="ECO:0000256" key="1">
    <source>
        <dbReference type="SAM" id="Phobius"/>
    </source>
</evidence>
<dbReference type="InterPro" id="IPR003675">
    <property type="entry name" value="Rce1/LyrA-like_dom"/>
</dbReference>
<feature type="transmembrane region" description="Helical" evidence="1">
    <location>
        <begin position="256"/>
        <end position="273"/>
    </location>
</feature>
<sequence>MKDFVYFRIMQPLKSPNNSPGISLVILFGLVLLCSFSLQLIALLGYAALFTNEGDLLHNVQHTMAFGSGSSTGFMYTMLATSSISTFLLPPIILQFIERNSAIEYLPMSGRTPALFFGLAVIFLITFSPALNLIGEWNRAMQLPESWNAVEEWMRLKEDEMALLTSNLVMSDSLSRLALNLLTIAVLPAIAEEFFFRGAIQNILGRWIANQHVVVWITAIVFSAIHVQFFGFFPRLLLGAIFGYMLLLTRNIWIPILAHFVNNATVVIVAFFYTKKGYTYQQLMTEDTYHLSLYFVSLIASVAVGWYFYRQSTKLKLKLWNQAG</sequence>
<protein>
    <submittedName>
        <fullName evidence="3">CPBP family intramembrane glutamic endopeptidase</fullName>
        <ecNumber evidence="3">3.4.-.-</ecNumber>
    </submittedName>
</protein>
<dbReference type="GO" id="GO:0016787">
    <property type="term" value="F:hydrolase activity"/>
    <property type="evidence" value="ECO:0007669"/>
    <property type="project" value="UniProtKB-KW"/>
</dbReference>
<evidence type="ECO:0000313" key="4">
    <source>
        <dbReference type="Proteomes" id="UP001597418"/>
    </source>
</evidence>
<keyword evidence="1" id="KW-0812">Transmembrane</keyword>
<keyword evidence="1" id="KW-1133">Transmembrane helix</keyword>
<proteinExistence type="predicted"/>
<feature type="transmembrane region" description="Helical" evidence="1">
    <location>
        <begin position="114"/>
        <end position="134"/>
    </location>
</feature>
<dbReference type="Proteomes" id="UP001597418">
    <property type="component" value="Unassembled WGS sequence"/>
</dbReference>
<organism evidence="3 4">
    <name type="scientific">Sphingobacterium populi</name>
    <dbReference type="NCBI Taxonomy" id="1812824"/>
    <lineage>
        <taxon>Bacteria</taxon>
        <taxon>Pseudomonadati</taxon>
        <taxon>Bacteroidota</taxon>
        <taxon>Sphingobacteriia</taxon>
        <taxon>Sphingobacteriales</taxon>
        <taxon>Sphingobacteriaceae</taxon>
        <taxon>Sphingobacterium</taxon>
    </lineage>
</organism>
<dbReference type="Pfam" id="PF02517">
    <property type="entry name" value="Rce1-like"/>
    <property type="match status" value="1"/>
</dbReference>
<keyword evidence="3" id="KW-0378">Hydrolase</keyword>
<keyword evidence="4" id="KW-1185">Reference proteome</keyword>
<feature type="transmembrane region" description="Helical" evidence="1">
    <location>
        <begin position="74"/>
        <end position="94"/>
    </location>
</feature>
<evidence type="ECO:0000313" key="3">
    <source>
        <dbReference type="EMBL" id="MFD2743043.1"/>
    </source>
</evidence>
<dbReference type="EC" id="3.4.-.-" evidence="3"/>
<dbReference type="EMBL" id="JBHUMB010000006">
    <property type="protein sequence ID" value="MFD2743043.1"/>
    <property type="molecule type" value="Genomic_DNA"/>
</dbReference>
<feature type="transmembrane region" description="Helical" evidence="1">
    <location>
        <begin position="293"/>
        <end position="309"/>
    </location>
</feature>